<keyword evidence="6" id="KW-1133">Transmembrane helix</keyword>
<evidence type="ECO:0000256" key="4">
    <source>
        <dbReference type="ARBA" id="ARBA00048332"/>
    </source>
</evidence>
<dbReference type="PhylomeDB" id="Q8U3D4"/>
<keyword evidence="6" id="KW-0812">Transmembrane</keyword>
<sequence length="214" mass="23517">MSLKEYNIVITGVGGQGILTAANILGWAALRAGYKVRVGEIHGMSQRFGSVIAYVRFGEEVYGAMVPEGKADVILSFEPVEALRYINYLKKGGLVFTNARPIPPVQVSMGIARYPSLEEIKRIVEEDFGGRFLAFDAEKLAIEAGHVVTTNVVLIGALTQTPGFPLSEDHVRDVIKLNVPPKAVEINMRAFDLGVKTCERTCLLFNFPWVFDCP</sequence>
<dbReference type="PANTHER" id="PTHR43854:SF1">
    <property type="entry name" value="INDOLEPYRUVATE OXIDOREDUCTASE SUBUNIT IORB"/>
    <property type="match status" value="1"/>
</dbReference>
<accession>Q8U3D4</accession>
<evidence type="ECO:0000256" key="1">
    <source>
        <dbReference type="ARBA" id="ARBA00002995"/>
    </source>
</evidence>
<evidence type="ECO:0000259" key="7">
    <source>
        <dbReference type="Pfam" id="PF01558"/>
    </source>
</evidence>
<dbReference type="EC" id="1.2.7.8" evidence="5"/>
<dbReference type="PATRIC" id="fig|186497.12.peg.558"/>
<keyword evidence="3" id="KW-0560">Oxidoreductase</keyword>
<evidence type="ECO:0000256" key="5">
    <source>
        <dbReference type="NCBIfam" id="TIGR03334"/>
    </source>
</evidence>
<gene>
    <name evidence="8" type="ordered locus">PF0534</name>
</gene>
<dbReference type="Gene3D" id="3.40.920.10">
    <property type="entry name" value="Pyruvate-ferredoxin oxidoreductase, PFOR, domain III"/>
    <property type="match status" value="1"/>
</dbReference>
<dbReference type="KEGG" id="pfu:PF0534"/>
<dbReference type="HOGENOM" id="CLU_087284_1_1_2"/>
<comment type="catalytic activity">
    <reaction evidence="4">
        <text>indole-3-pyruvate + 2 oxidized [2Fe-2S]-[ferredoxin] + CoA = (indol-3-yl)acetyl-CoA + 2 reduced [2Fe-2S]-[ferredoxin] + CO2 + H(+)</text>
        <dbReference type="Rhea" id="RHEA:12645"/>
        <dbReference type="Rhea" id="RHEA-COMP:10000"/>
        <dbReference type="Rhea" id="RHEA-COMP:10001"/>
        <dbReference type="ChEBI" id="CHEBI:15378"/>
        <dbReference type="ChEBI" id="CHEBI:16526"/>
        <dbReference type="ChEBI" id="CHEBI:17640"/>
        <dbReference type="ChEBI" id="CHEBI:33737"/>
        <dbReference type="ChEBI" id="CHEBI:33738"/>
        <dbReference type="ChEBI" id="CHEBI:57271"/>
        <dbReference type="ChEBI" id="CHEBI:57287"/>
        <dbReference type="EC" id="1.2.7.8"/>
    </reaction>
</comment>
<organism evidence="8 9">
    <name type="scientific">Pyrococcus furiosus (strain ATCC 43587 / DSM 3638 / JCM 8422 / Vc1)</name>
    <dbReference type="NCBI Taxonomy" id="186497"/>
    <lineage>
        <taxon>Archaea</taxon>
        <taxon>Methanobacteriati</taxon>
        <taxon>Methanobacteriota</taxon>
        <taxon>Thermococci</taxon>
        <taxon>Thermococcales</taxon>
        <taxon>Thermococcaceae</taxon>
        <taxon>Pyrococcus</taxon>
    </lineage>
</organism>
<dbReference type="AlphaFoldDB" id="Q8U3D4"/>
<feature type="domain" description="Pyruvate/ketoisovalerate oxidoreductase catalytic" evidence="7">
    <location>
        <begin position="14"/>
        <end position="195"/>
    </location>
</feature>
<evidence type="ECO:0000313" key="8">
    <source>
        <dbReference type="EMBL" id="AAL80658.1"/>
    </source>
</evidence>
<dbReference type="InterPro" id="IPR002869">
    <property type="entry name" value="Pyrv_flavodox_OxRed_cen"/>
</dbReference>
<dbReference type="InterPro" id="IPR052198">
    <property type="entry name" value="IorB_Oxidoreductase"/>
</dbReference>
<dbReference type="PANTHER" id="PTHR43854">
    <property type="entry name" value="INDOLEPYRUVATE OXIDOREDUCTASE SUBUNIT IORB"/>
    <property type="match status" value="1"/>
</dbReference>
<evidence type="ECO:0000256" key="2">
    <source>
        <dbReference type="ARBA" id="ARBA00011238"/>
    </source>
</evidence>
<dbReference type="SUPFAM" id="SSF53323">
    <property type="entry name" value="Pyruvate-ferredoxin oxidoreductase, PFOR, domain III"/>
    <property type="match status" value="1"/>
</dbReference>
<evidence type="ECO:0000313" key="9">
    <source>
        <dbReference type="Proteomes" id="UP000001013"/>
    </source>
</evidence>
<dbReference type="EMBL" id="AE009950">
    <property type="protein sequence ID" value="AAL80658.1"/>
    <property type="molecule type" value="Genomic_DNA"/>
</dbReference>
<dbReference type="InterPro" id="IPR019752">
    <property type="entry name" value="Pyrv/ketoisovalerate_OxRed_cat"/>
</dbReference>
<dbReference type="STRING" id="186497.PF0534"/>
<evidence type="ECO:0000256" key="3">
    <source>
        <dbReference type="ARBA" id="ARBA00023002"/>
    </source>
</evidence>
<keyword evidence="6" id="KW-0472">Membrane</keyword>
<evidence type="ECO:0000256" key="6">
    <source>
        <dbReference type="SAM" id="Phobius"/>
    </source>
</evidence>
<dbReference type="NCBIfam" id="NF005326">
    <property type="entry name" value="PRK06853.1-6"/>
    <property type="match status" value="1"/>
</dbReference>
<name>Q8U3D4_PYRFU</name>
<dbReference type="InterPro" id="IPR017719">
    <property type="entry name" value="Indolepyruvate_Fd_OxRdtase_bsu"/>
</dbReference>
<dbReference type="eggNOG" id="arCOG01602">
    <property type="taxonomic scope" value="Archaea"/>
</dbReference>
<dbReference type="PaxDb" id="186497-PF0534"/>
<keyword evidence="9" id="KW-1185">Reference proteome</keyword>
<reference evidence="8 9" key="1">
    <citation type="journal article" date="1999" name="Genetics">
        <title>Divergence of the hyperthermophilic archaea Pyrococcus furiosus and P. horikoshii inferred from complete genomic sequences.</title>
        <authorList>
            <person name="Maeder D.L."/>
            <person name="Weiss R.B."/>
            <person name="Dunn D.M."/>
            <person name="Cherry J.L."/>
            <person name="Gonzalez J.M."/>
            <person name="DiRuggiero J."/>
            <person name="Robb F.T."/>
        </authorList>
    </citation>
    <scope>NUCLEOTIDE SEQUENCE [LARGE SCALE GENOMIC DNA]</scope>
    <source>
        <strain evidence="9">ATCC 43587 / DSM 3638 / JCM 8422 / Vc1</strain>
    </source>
</reference>
<comment type="subunit">
    <text evidence="2">Heterodimer of the IorA and IorB subunits.</text>
</comment>
<dbReference type="Proteomes" id="UP000001013">
    <property type="component" value="Chromosome"/>
</dbReference>
<dbReference type="NCBIfam" id="TIGR03334">
    <property type="entry name" value="IOR_beta"/>
    <property type="match status" value="1"/>
</dbReference>
<protein>
    <recommendedName>
        <fullName evidence="5">Indolepyruvate ferredoxin oxidoreductase subunit beta</fullName>
        <ecNumber evidence="5">1.2.7.8</ecNumber>
    </recommendedName>
</protein>
<feature type="transmembrane region" description="Helical" evidence="6">
    <location>
        <begin position="6"/>
        <end position="30"/>
    </location>
</feature>
<comment type="function">
    <text evidence="1">Catalyzes the ferredoxin-dependent oxidative decarboxylation of arylpyruvates.</text>
</comment>
<dbReference type="Pfam" id="PF01558">
    <property type="entry name" value="POR"/>
    <property type="match status" value="1"/>
</dbReference>
<dbReference type="GO" id="GO:0043805">
    <property type="term" value="F:indolepyruvate ferredoxin oxidoreductase activity"/>
    <property type="evidence" value="ECO:0007669"/>
    <property type="project" value="UniProtKB-EC"/>
</dbReference>
<proteinExistence type="predicted"/>